<sequence>MITKQQAAEAFELYLETGNLEYAKIVTDYLSGDEEPIEATS</sequence>
<dbReference type="AlphaFoldDB" id="N9VB05"/>
<reference evidence="1 2" key="1">
    <citation type="submission" date="2013-01" db="EMBL/GenBank/DDBJ databases">
        <title>The Genome Sequence of Clostridium innocuum 2959.</title>
        <authorList>
            <consortium name="The Broad Institute Genome Sequencing Platform"/>
            <person name="Earl A."/>
            <person name="Ward D."/>
            <person name="Feldgarden M."/>
            <person name="Gevers D."/>
            <person name="Courvalin P."/>
            <person name="Lambert T."/>
            <person name="Walker B."/>
            <person name="Young S.K."/>
            <person name="Zeng Q."/>
            <person name="Gargeya S."/>
            <person name="Fitzgerald M."/>
            <person name="Haas B."/>
            <person name="Abouelleil A."/>
            <person name="Alvarado L."/>
            <person name="Arachchi H.M."/>
            <person name="Berlin A.M."/>
            <person name="Chapman S.B."/>
            <person name="Dewar J."/>
            <person name="Goldberg J."/>
            <person name="Griggs A."/>
            <person name="Gujja S."/>
            <person name="Hansen M."/>
            <person name="Howarth C."/>
            <person name="Imamovic A."/>
            <person name="Larimer J."/>
            <person name="McCowan C."/>
            <person name="Murphy C."/>
            <person name="Neiman D."/>
            <person name="Pearson M."/>
            <person name="Priest M."/>
            <person name="Roberts A."/>
            <person name="Saif S."/>
            <person name="Shea T."/>
            <person name="Sisk P."/>
            <person name="Sykes S."/>
            <person name="Wortman J."/>
            <person name="Nusbaum C."/>
            <person name="Birren B."/>
        </authorList>
    </citation>
    <scope>NUCLEOTIDE SEQUENCE [LARGE SCALE GENOMIC DNA]</scope>
    <source>
        <strain evidence="1 2">2959</strain>
    </source>
</reference>
<dbReference type="EMBL" id="AGYV01000001">
    <property type="protein sequence ID" value="ENY87775.1"/>
    <property type="molecule type" value="Genomic_DNA"/>
</dbReference>
<name>N9VB05_CLOIN</name>
<evidence type="ECO:0000313" key="1">
    <source>
        <dbReference type="EMBL" id="ENY87775.1"/>
    </source>
</evidence>
<accession>N9VB05</accession>
<gene>
    <name evidence="1" type="ORF">HMPREF1094_00226</name>
</gene>
<organism evidence="1 2">
    <name type="scientific">[Clostridium] innocuum 2959</name>
    <dbReference type="NCBI Taxonomy" id="999413"/>
    <lineage>
        <taxon>Bacteria</taxon>
        <taxon>Bacillati</taxon>
        <taxon>Bacillota</taxon>
        <taxon>Clostridia</taxon>
        <taxon>Eubacteriales</taxon>
        <taxon>Clostridiaceae</taxon>
        <taxon>Clostridium</taxon>
    </lineage>
</organism>
<dbReference type="RefSeq" id="WP_002605929.1">
    <property type="nucleotide sequence ID" value="NZ_KB850943.1"/>
</dbReference>
<dbReference type="PATRIC" id="fig|999413.4.peg.241"/>
<dbReference type="Proteomes" id="UP000013051">
    <property type="component" value="Unassembled WGS sequence"/>
</dbReference>
<protein>
    <submittedName>
        <fullName evidence="1">Uncharacterized protein</fullName>
    </submittedName>
</protein>
<comment type="caution">
    <text evidence="1">The sequence shown here is derived from an EMBL/GenBank/DDBJ whole genome shotgun (WGS) entry which is preliminary data.</text>
</comment>
<keyword evidence="2" id="KW-1185">Reference proteome</keyword>
<dbReference type="HOGENOM" id="CLU_3268040_0_0_9"/>
<proteinExistence type="predicted"/>
<evidence type="ECO:0000313" key="2">
    <source>
        <dbReference type="Proteomes" id="UP000013051"/>
    </source>
</evidence>